<evidence type="ECO:0000256" key="2">
    <source>
        <dbReference type="ARBA" id="ARBA00022963"/>
    </source>
</evidence>
<dbReference type="KEGG" id="lcic:INQ41_00140"/>
<dbReference type="PROSITE" id="PS51635">
    <property type="entry name" value="PNPLA"/>
    <property type="match status" value="1"/>
</dbReference>
<dbReference type="RefSeq" id="WP_193985189.1">
    <property type="nucleotide sequence ID" value="NZ_CP063656.1"/>
</dbReference>
<feature type="active site" description="Nucleophile" evidence="4">
    <location>
        <position position="85"/>
    </location>
</feature>
<accession>A0A7S6UFX7</accession>
<evidence type="ECO:0000256" key="3">
    <source>
        <dbReference type="ARBA" id="ARBA00023098"/>
    </source>
</evidence>
<feature type="chain" id="PRO_5032819434" evidence="6">
    <location>
        <begin position="23"/>
        <end position="359"/>
    </location>
</feature>
<protein>
    <submittedName>
        <fullName evidence="8">Patatin-like phospholipase family protein</fullName>
    </submittedName>
</protein>
<keyword evidence="3 4" id="KW-0443">Lipid metabolism</keyword>
<name>A0A7S6UFX7_9GAMM</name>
<evidence type="ECO:0000256" key="6">
    <source>
        <dbReference type="SAM" id="SignalP"/>
    </source>
</evidence>
<dbReference type="PANTHER" id="PTHR14226">
    <property type="entry name" value="NEUROPATHY TARGET ESTERASE/SWISS CHEESE D.MELANOGASTER"/>
    <property type="match status" value="1"/>
</dbReference>
<feature type="active site" description="Proton acceptor" evidence="4">
    <location>
        <position position="197"/>
    </location>
</feature>
<feature type="signal peptide" evidence="6">
    <location>
        <begin position="1"/>
        <end position="22"/>
    </location>
</feature>
<dbReference type="EMBL" id="CP063656">
    <property type="protein sequence ID" value="QOW19553.1"/>
    <property type="molecule type" value="Genomic_DNA"/>
</dbReference>
<keyword evidence="6" id="KW-0732">Signal</keyword>
<dbReference type="InterPro" id="IPR002641">
    <property type="entry name" value="PNPLA_dom"/>
</dbReference>
<evidence type="ECO:0000256" key="4">
    <source>
        <dbReference type="PROSITE-ProRule" id="PRU01161"/>
    </source>
</evidence>
<dbReference type="Pfam" id="PF01734">
    <property type="entry name" value="Patatin"/>
    <property type="match status" value="1"/>
</dbReference>
<dbReference type="GO" id="GO:0016787">
    <property type="term" value="F:hydrolase activity"/>
    <property type="evidence" value="ECO:0007669"/>
    <property type="project" value="UniProtKB-UniRule"/>
</dbReference>
<dbReference type="Proteomes" id="UP000594059">
    <property type="component" value="Chromosome"/>
</dbReference>
<evidence type="ECO:0000313" key="8">
    <source>
        <dbReference type="EMBL" id="QOW19553.1"/>
    </source>
</evidence>
<reference evidence="8 9" key="1">
    <citation type="submission" date="2020-10" db="EMBL/GenBank/DDBJ databases">
        <title>complete genome sequencing of Lysobacter sp. H21R20.</title>
        <authorList>
            <person name="Bae J.-W."/>
            <person name="Lee S.-Y."/>
        </authorList>
    </citation>
    <scope>NUCLEOTIDE SEQUENCE [LARGE SCALE GENOMIC DNA]</scope>
    <source>
        <strain evidence="8 9">H21R20</strain>
    </source>
</reference>
<comment type="caution">
    <text evidence="4">Lacks conserved residue(s) required for the propagation of feature annotation.</text>
</comment>
<feature type="short sequence motif" description="DGA/G" evidence="4">
    <location>
        <begin position="197"/>
        <end position="199"/>
    </location>
</feature>
<dbReference type="PROSITE" id="PS51257">
    <property type="entry name" value="PROKAR_LIPOPROTEIN"/>
    <property type="match status" value="1"/>
</dbReference>
<keyword evidence="1 4" id="KW-0378">Hydrolase</keyword>
<dbReference type="CDD" id="cd07205">
    <property type="entry name" value="Pat_PNPLA6_PNPLA7_NTE1_like"/>
    <property type="match status" value="1"/>
</dbReference>
<keyword evidence="9" id="KW-1185">Reference proteome</keyword>
<dbReference type="GO" id="GO:0016042">
    <property type="term" value="P:lipid catabolic process"/>
    <property type="evidence" value="ECO:0007669"/>
    <property type="project" value="UniProtKB-UniRule"/>
</dbReference>
<proteinExistence type="predicted"/>
<evidence type="ECO:0000256" key="5">
    <source>
        <dbReference type="SAM" id="MobiDB-lite"/>
    </source>
</evidence>
<evidence type="ECO:0000259" key="7">
    <source>
        <dbReference type="PROSITE" id="PS51635"/>
    </source>
</evidence>
<feature type="domain" description="PNPLA" evidence="7">
    <location>
        <begin position="52"/>
        <end position="210"/>
    </location>
</feature>
<dbReference type="AlphaFoldDB" id="A0A7S6UFX7"/>
<feature type="region of interest" description="Disordered" evidence="5">
    <location>
        <begin position="318"/>
        <end position="359"/>
    </location>
</feature>
<evidence type="ECO:0000256" key="1">
    <source>
        <dbReference type="ARBA" id="ARBA00022801"/>
    </source>
</evidence>
<feature type="compositionally biased region" description="Low complexity" evidence="5">
    <location>
        <begin position="318"/>
        <end position="329"/>
    </location>
</feature>
<dbReference type="PANTHER" id="PTHR14226:SF76">
    <property type="entry name" value="NTE FAMILY PROTEIN RSSA"/>
    <property type="match status" value="1"/>
</dbReference>
<gene>
    <name evidence="8" type="ORF">INQ41_00140</name>
</gene>
<sequence>MRLKTLFRPRHWLALSAGIVLAACGGNTRPDPAPAIAAPVAPVSVPPPRIGVALGGGAAKGFAHIGVIKMLEANGMEPVVVSGTSAGSVVGALYASGMDSFQMQRQAFALDESKIRDVSLFSGGVIKGQKLQDYVNELVGGRTLDRMVKPFAVVSTQLETGKRTVFVRGNTGQAVRASSSIPGVFEPTLIGGLHYVDGGIVSPVPVDAARELGADFVIAVDISTIASGKAPGSLLGNVNQSIAIMGRKLGAQELARADIVIRPRVDEIGPASFEQRNNAILEGEKAAMAALPQIRAALAKMHKERVAEATLAARQAAAAQARKSAQDAAAEAERCAQEQSRIGSLLRRTPDCTAGADSR</sequence>
<evidence type="ECO:0000313" key="9">
    <source>
        <dbReference type="Proteomes" id="UP000594059"/>
    </source>
</evidence>
<feature type="short sequence motif" description="GXSXG" evidence="4">
    <location>
        <begin position="83"/>
        <end position="87"/>
    </location>
</feature>
<dbReference type="SUPFAM" id="SSF52151">
    <property type="entry name" value="FabD/lysophospholipase-like"/>
    <property type="match status" value="1"/>
</dbReference>
<keyword evidence="2 4" id="KW-0442">Lipid degradation</keyword>
<organism evidence="8 9">
    <name type="scientific">Novilysobacter ciconiae</name>
    <dbReference type="NCBI Taxonomy" id="2781022"/>
    <lineage>
        <taxon>Bacteria</taxon>
        <taxon>Pseudomonadati</taxon>
        <taxon>Pseudomonadota</taxon>
        <taxon>Gammaproteobacteria</taxon>
        <taxon>Lysobacterales</taxon>
        <taxon>Lysobacteraceae</taxon>
        <taxon>Novilysobacter</taxon>
    </lineage>
</organism>
<dbReference type="InterPro" id="IPR016035">
    <property type="entry name" value="Acyl_Trfase/lysoPLipase"/>
</dbReference>
<dbReference type="Gene3D" id="3.40.1090.10">
    <property type="entry name" value="Cytosolic phospholipase A2 catalytic domain"/>
    <property type="match status" value="2"/>
</dbReference>
<dbReference type="InterPro" id="IPR050301">
    <property type="entry name" value="NTE"/>
</dbReference>